<proteinExistence type="predicted"/>
<reference evidence="1" key="1">
    <citation type="submission" date="2015-01" db="EMBL/GenBank/DDBJ databases">
        <title>The Genome Sequence of Cryptococcus gattii CA1280.</title>
        <authorList>
            <consortium name="The Broad Institute Genomics Platform"/>
            <person name="Cuomo C."/>
            <person name="Litvintseva A."/>
            <person name="Chen Y."/>
            <person name="Heitman J."/>
            <person name="Sun S."/>
            <person name="Springer D."/>
            <person name="Dromer F."/>
            <person name="Young S."/>
            <person name="Zeng Q."/>
            <person name="Gargeya S."/>
            <person name="Abouelleil A."/>
            <person name="Alvarado L."/>
            <person name="Chapman S.B."/>
            <person name="Gainer-Dewar J."/>
            <person name="Goldberg J."/>
            <person name="Griggs A."/>
            <person name="Gujja S."/>
            <person name="Hansen M."/>
            <person name="Howarth C."/>
            <person name="Imamovic A."/>
            <person name="Larimer J."/>
            <person name="Murphy C."/>
            <person name="Naylor J."/>
            <person name="Pearson M."/>
            <person name="Priest M."/>
            <person name="Roberts A."/>
            <person name="Saif S."/>
            <person name="Shea T."/>
            <person name="Sykes S."/>
            <person name="Wortman J."/>
            <person name="Nusbaum C."/>
            <person name="Birren B."/>
        </authorList>
    </citation>
    <scope>NUCLEOTIDE SEQUENCE [LARGE SCALE GENOMIC DNA]</scope>
    <source>
        <strain evidence="1">CA1280</strain>
    </source>
</reference>
<evidence type="ECO:0000313" key="1">
    <source>
        <dbReference type="EMBL" id="KIR47920.1"/>
    </source>
</evidence>
<protein>
    <submittedName>
        <fullName evidence="1">Uncharacterized protein</fullName>
    </submittedName>
</protein>
<accession>A0A0D0VRI0</accession>
<dbReference type="HOGENOM" id="CLU_818949_0_0_1"/>
<name>A0A0D0VRI0_CRYGA</name>
<sequence>MSPTPAQMYNQQLSWSSNQASSFSKLLPVQDYIFDELLSIAPLSTITITRRHYQKTICTIYREVPVSNKLFCSLLCGDRTAFERGVNAFEHTRILRIKDFEGFSILTQFHMPLLFATLRNRKVFRNVERIDISWEAIKTFFFTRWCQGFPATTSDDSRLLMSHVGRKFQEVVLYVDIGDPTLGECSEDIQAIADYFSPRTMTMVSGYHPRSDFLVIRQNVNAQLLPTSWMGSQTSRLIIPPWPLMVKSDCSPEESDECQRDATEQCVLNYMDDLYAVWNELEGADFPIEGVVVSRMEFFVSKYPKAIRDRVLHSSPHTRQDTIRFLNKSIVIRELDEHIKDREQFCSAPPVSRSYLLERPKWLMPKTSSPPAFHSYPL</sequence>
<dbReference type="Pfam" id="PF12586">
    <property type="entry name" value="DUF3760"/>
    <property type="match status" value="1"/>
</dbReference>
<dbReference type="EMBL" id="KN847979">
    <property type="protein sequence ID" value="KIR47920.1"/>
    <property type="molecule type" value="Genomic_DNA"/>
</dbReference>
<dbReference type="AlphaFoldDB" id="A0A0D0VRI0"/>
<dbReference type="InterPro" id="IPR022235">
    <property type="entry name" value="DUF3760"/>
</dbReference>
<organism evidence="1">
    <name type="scientific">Cryptococcus bacillisporus CA1280</name>
    <dbReference type="NCBI Taxonomy" id="1296109"/>
    <lineage>
        <taxon>Eukaryota</taxon>
        <taxon>Fungi</taxon>
        <taxon>Dikarya</taxon>
        <taxon>Basidiomycota</taxon>
        <taxon>Agaricomycotina</taxon>
        <taxon>Tremellomycetes</taxon>
        <taxon>Tremellales</taxon>
        <taxon>Cryptococcaceae</taxon>
        <taxon>Cryptococcus</taxon>
        <taxon>Cryptococcus gattii species complex</taxon>
    </lineage>
</organism>
<gene>
    <name evidence="1" type="ORF">I312_03070</name>
</gene>
<dbReference type="OrthoDB" id="2568601at2759"/>